<comment type="caution">
    <text evidence="1">The sequence shown here is derived from an EMBL/GenBank/DDBJ whole genome shotgun (WGS) entry which is preliminary data.</text>
</comment>
<dbReference type="EMBL" id="RIBP01000004">
    <property type="protein sequence ID" value="TRZ38125.1"/>
    <property type="molecule type" value="Genomic_DNA"/>
</dbReference>
<organism evidence="1 2">
    <name type="scientific">Niallia circulans</name>
    <name type="common">Bacillus circulans</name>
    <dbReference type="NCBI Taxonomy" id="1397"/>
    <lineage>
        <taxon>Bacteria</taxon>
        <taxon>Bacillati</taxon>
        <taxon>Bacillota</taxon>
        <taxon>Bacilli</taxon>
        <taxon>Bacillales</taxon>
        <taxon>Bacillaceae</taxon>
        <taxon>Niallia</taxon>
    </lineage>
</organism>
<evidence type="ECO:0000313" key="2">
    <source>
        <dbReference type="Proteomes" id="UP000319837"/>
    </source>
</evidence>
<proteinExistence type="predicted"/>
<sequence>MLRDEGEYQKYSLSELLIKINSLRYELLETATRKGLDSIDVLKKSEELDSYIVLYQQLKCKSSKNK</sequence>
<reference evidence="2" key="1">
    <citation type="submission" date="2018-10" db="EMBL/GenBank/DDBJ databases">
        <title>FDA dAtabase for Regulatory Grade micrObial Sequences (FDA-ARGOS): Supporting development and validation of Infectious Disease Dx tests.</title>
        <authorList>
            <person name="Minogue T."/>
            <person name="Wolcott M."/>
            <person name="Wasieloski L."/>
            <person name="Aguilar W."/>
            <person name="Moore D."/>
            <person name="Tallon L."/>
            <person name="Sadzewicz L."/>
            <person name="Sengamalay N."/>
            <person name="Ott S."/>
            <person name="Godinez A."/>
            <person name="Nagaraj S."/>
            <person name="Vavikolanu K."/>
            <person name="Vyas G."/>
            <person name="Nadendla S."/>
            <person name="George J."/>
            <person name="Sichtig H."/>
        </authorList>
    </citation>
    <scope>NUCLEOTIDE SEQUENCE [LARGE SCALE GENOMIC DNA]</scope>
    <source>
        <strain evidence="2">FDAARGOS_343</strain>
    </source>
</reference>
<dbReference type="InterPro" id="IPR036638">
    <property type="entry name" value="HLH_DNA-bd_sf"/>
</dbReference>
<accession>A0A553SMA3</accession>
<dbReference type="Gene3D" id="4.10.280.10">
    <property type="entry name" value="Helix-loop-helix DNA-binding domain"/>
    <property type="match status" value="1"/>
</dbReference>
<dbReference type="AlphaFoldDB" id="A0A553SMA3"/>
<evidence type="ECO:0000313" key="1">
    <source>
        <dbReference type="EMBL" id="TRZ38125.1"/>
    </source>
</evidence>
<dbReference type="Proteomes" id="UP000319837">
    <property type="component" value="Unassembled WGS sequence"/>
</dbReference>
<dbReference type="RefSeq" id="WP_185766395.1">
    <property type="nucleotide sequence ID" value="NZ_RIBP01000004.1"/>
</dbReference>
<name>A0A553SMA3_NIACI</name>
<gene>
    <name evidence="1" type="ORF">CEQ21_22200</name>
</gene>
<dbReference type="Pfam" id="PF09388">
    <property type="entry name" value="SpoOE-like"/>
    <property type="match status" value="1"/>
</dbReference>
<dbReference type="GO" id="GO:0043937">
    <property type="term" value="P:regulation of sporulation"/>
    <property type="evidence" value="ECO:0007669"/>
    <property type="project" value="InterPro"/>
</dbReference>
<protein>
    <submittedName>
        <fullName evidence="1">Aspartyl-phosphate phosphatase Spo0E family protein</fullName>
    </submittedName>
</protein>
<dbReference type="GO" id="GO:0046983">
    <property type="term" value="F:protein dimerization activity"/>
    <property type="evidence" value="ECO:0007669"/>
    <property type="project" value="InterPro"/>
</dbReference>
<dbReference type="InterPro" id="IPR018540">
    <property type="entry name" value="Spo0E-like"/>
</dbReference>
<dbReference type="InterPro" id="IPR037208">
    <property type="entry name" value="Spo0E-like_sf"/>
</dbReference>
<dbReference type="SUPFAM" id="SSF140500">
    <property type="entry name" value="BAS1536-like"/>
    <property type="match status" value="1"/>
</dbReference>